<name>A0A2H0KN19_9BACT</name>
<dbReference type="Proteomes" id="UP000229570">
    <property type="component" value="Unassembled WGS sequence"/>
</dbReference>
<reference evidence="1 2" key="1">
    <citation type="submission" date="2017-09" db="EMBL/GenBank/DDBJ databases">
        <title>Depth-based differentiation of microbial function through sediment-hosted aquifers and enrichment of novel symbionts in the deep terrestrial subsurface.</title>
        <authorList>
            <person name="Probst A.J."/>
            <person name="Ladd B."/>
            <person name="Jarett J.K."/>
            <person name="Geller-Mcgrath D.E."/>
            <person name="Sieber C.M."/>
            <person name="Emerson J.B."/>
            <person name="Anantharaman K."/>
            <person name="Thomas B.C."/>
            <person name="Malmstrom R."/>
            <person name="Stieglmeier M."/>
            <person name="Klingl A."/>
            <person name="Woyke T."/>
            <person name="Ryan C.M."/>
            <person name="Banfield J.F."/>
        </authorList>
    </citation>
    <scope>NUCLEOTIDE SEQUENCE [LARGE SCALE GENOMIC DNA]</scope>
    <source>
        <strain evidence="1">CG11_big_fil_rev_8_21_14_0_20_35_14</strain>
    </source>
</reference>
<accession>A0A2H0KN19</accession>
<gene>
    <name evidence="1" type="ORF">COV86_01745</name>
</gene>
<organism evidence="1 2">
    <name type="scientific">Candidatus Roizmanbacteria bacterium CG11_big_fil_rev_8_21_14_0_20_35_14</name>
    <dbReference type="NCBI Taxonomy" id="1974855"/>
    <lineage>
        <taxon>Bacteria</taxon>
        <taxon>Candidatus Roizmaniibacteriota</taxon>
    </lineage>
</organism>
<sequence length="90" mass="10370">MKKAPYVFLLLLTVVLVFLIGFRSGQKTEKINKTIDYLLSITPSPSYSPTPSVSYKEYKSRKWGLKFTFPSNLKLKESTNTAEILFEMKK</sequence>
<proteinExistence type="predicted"/>
<dbReference type="AlphaFoldDB" id="A0A2H0KN19"/>
<dbReference type="EMBL" id="PCVL01000021">
    <property type="protein sequence ID" value="PIQ72649.1"/>
    <property type="molecule type" value="Genomic_DNA"/>
</dbReference>
<comment type="caution">
    <text evidence="1">The sequence shown here is derived from an EMBL/GenBank/DDBJ whole genome shotgun (WGS) entry which is preliminary data.</text>
</comment>
<evidence type="ECO:0000313" key="2">
    <source>
        <dbReference type="Proteomes" id="UP000229570"/>
    </source>
</evidence>
<protein>
    <submittedName>
        <fullName evidence="1">Uncharacterized protein</fullName>
    </submittedName>
</protein>
<evidence type="ECO:0000313" key="1">
    <source>
        <dbReference type="EMBL" id="PIQ72649.1"/>
    </source>
</evidence>